<protein>
    <recommendedName>
        <fullName evidence="3">Permease</fullName>
    </recommendedName>
</protein>
<evidence type="ECO:0008006" key="3">
    <source>
        <dbReference type="Google" id="ProtNLM"/>
    </source>
</evidence>
<proteinExistence type="predicted"/>
<accession>A0ABQ1ECC6</accession>
<name>A0ABQ1ECC6_9CLOT</name>
<keyword evidence="2" id="KW-1185">Reference proteome</keyword>
<gene>
    <name evidence="1" type="ORF">CSC2_29460</name>
</gene>
<reference evidence="1 2" key="1">
    <citation type="journal article" date="2021" name="Int. J. Syst. Evol. Microbiol.">
        <title>Clostridium zeae sp. nov., isolated from corn silage.</title>
        <authorList>
            <person name="Kobayashi H."/>
            <person name="Tanizawa Y."/>
            <person name="Yagura M."/>
            <person name="Sakamoto M."/>
            <person name="Ohkuma M."/>
            <person name="Tohno M."/>
        </authorList>
    </citation>
    <scope>NUCLEOTIDE SEQUENCE [LARGE SCALE GENOMIC DNA]</scope>
    <source>
        <strain evidence="1 2">CSC2</strain>
    </source>
</reference>
<comment type="caution">
    <text evidence="1">The sequence shown here is derived from an EMBL/GenBank/DDBJ whole genome shotgun (WGS) entry which is preliminary data.</text>
</comment>
<evidence type="ECO:0000313" key="1">
    <source>
        <dbReference type="EMBL" id="GFZ32420.1"/>
    </source>
</evidence>
<dbReference type="Proteomes" id="UP000663802">
    <property type="component" value="Unassembled WGS sequence"/>
</dbReference>
<organism evidence="1 2">
    <name type="scientific">Clostridium zeae</name>
    <dbReference type="NCBI Taxonomy" id="2759022"/>
    <lineage>
        <taxon>Bacteria</taxon>
        <taxon>Bacillati</taxon>
        <taxon>Bacillota</taxon>
        <taxon>Clostridia</taxon>
        <taxon>Eubacteriales</taxon>
        <taxon>Clostridiaceae</taxon>
        <taxon>Clostridium</taxon>
    </lineage>
</organism>
<sequence length="87" mass="9761">MSFAVGLAILLIPNSVAIIFGLIVVEITSPLLGQYLGIQRNKVVENSNRFPNIILPRQCELGYSCNLKSQIFAGILFYYKQKDEKLN</sequence>
<dbReference type="EMBL" id="BMBA01000002">
    <property type="protein sequence ID" value="GFZ32420.1"/>
    <property type="molecule type" value="Genomic_DNA"/>
</dbReference>
<evidence type="ECO:0000313" key="2">
    <source>
        <dbReference type="Proteomes" id="UP000663802"/>
    </source>
</evidence>